<keyword evidence="3" id="KW-1185">Reference proteome</keyword>
<proteinExistence type="predicted"/>
<feature type="signal peptide" evidence="1">
    <location>
        <begin position="1"/>
        <end position="22"/>
    </location>
</feature>
<dbReference type="RefSeq" id="WP_119989371.1">
    <property type="nucleotide sequence ID" value="NZ_CP032489.1"/>
</dbReference>
<evidence type="ECO:0000256" key="1">
    <source>
        <dbReference type="SAM" id="SignalP"/>
    </source>
</evidence>
<dbReference type="Proteomes" id="UP000266118">
    <property type="component" value="Chromosome"/>
</dbReference>
<keyword evidence="1" id="KW-0732">Signal</keyword>
<dbReference type="KEGG" id="ark:D6B99_13505"/>
<organism evidence="2 3">
    <name type="scientific">Arachidicoccus soli</name>
    <dbReference type="NCBI Taxonomy" id="2341117"/>
    <lineage>
        <taxon>Bacteria</taxon>
        <taxon>Pseudomonadati</taxon>
        <taxon>Bacteroidota</taxon>
        <taxon>Chitinophagia</taxon>
        <taxon>Chitinophagales</taxon>
        <taxon>Chitinophagaceae</taxon>
        <taxon>Arachidicoccus</taxon>
    </lineage>
</organism>
<feature type="chain" id="PRO_5017268161" description="Aromatic hydrocarbon degradation protein" evidence="1">
    <location>
        <begin position="23"/>
        <end position="466"/>
    </location>
</feature>
<evidence type="ECO:0000313" key="2">
    <source>
        <dbReference type="EMBL" id="AYD48530.1"/>
    </source>
</evidence>
<dbReference type="EMBL" id="CP032489">
    <property type="protein sequence ID" value="AYD48530.1"/>
    <property type="molecule type" value="Genomic_DNA"/>
</dbReference>
<dbReference type="OrthoDB" id="1491239at2"/>
<protein>
    <recommendedName>
        <fullName evidence="4">Aromatic hydrocarbon degradation protein</fullName>
    </recommendedName>
</protein>
<name>A0A386HT02_9BACT</name>
<gene>
    <name evidence="2" type="ORF">D6B99_13505</name>
</gene>
<evidence type="ECO:0008006" key="4">
    <source>
        <dbReference type="Google" id="ProtNLM"/>
    </source>
</evidence>
<dbReference type="AlphaFoldDB" id="A0A386HT02"/>
<sequence length="466" mass="51662">MLKNKKWFLLSVSLIFIISVYAQENSPFSRYGIGDNFPNQTIQYRGIGGMTAAQGSQQALNTNNPASYSDLYTSGSIGGLATFDLGVGIDSRTLKSVSPAASYNSANFMPYYFSMGLPIAKKGFGLVFGLKPITRINYNVVKHNTLPIQGYPDSIEHYTSVYSGNGGLNQVFLGAGKKIGNLSIGVNLGYDFGKKDIKTQTAYDSAYSTGTDPSQIPTKGSIKDSLNTFGGFVWEAGLQYKAKLSERIDPITKITSTYYLTFGLSGAIKQNIHLKQSGAFYTYYAADANNPQAIDTVYSTAVKKGTATLPLNYNIGVMLNNYSEGIEKWGVGMEYDAKKWASDFRINNVPETAFNNSWILRGGAYFTPDPLRGKSFFSRAKYSLGFYTSKDNFALNNEDYKTNAITLGLGFMIRNFNRLSRQYSLMNTSLEIGRRGGSKNNYTENFFKFSIGFSLSDLWFTKRRYQ</sequence>
<accession>A0A386HT02</accession>
<reference evidence="2 3" key="1">
    <citation type="submission" date="2018-09" db="EMBL/GenBank/DDBJ databases">
        <title>Arachidicoccus sp. nov., a bacterium isolated from soil.</title>
        <authorList>
            <person name="Weon H.-Y."/>
            <person name="Kwon S.-W."/>
            <person name="Lee S.A."/>
        </authorList>
    </citation>
    <scope>NUCLEOTIDE SEQUENCE [LARGE SCALE GENOMIC DNA]</scope>
    <source>
        <strain evidence="2 3">KIS59-12</strain>
    </source>
</reference>
<evidence type="ECO:0000313" key="3">
    <source>
        <dbReference type="Proteomes" id="UP000266118"/>
    </source>
</evidence>